<dbReference type="Proteomes" id="UP001497516">
    <property type="component" value="Chromosome 7"/>
</dbReference>
<evidence type="ECO:0000313" key="2">
    <source>
        <dbReference type="EMBL" id="CAL1401702.1"/>
    </source>
</evidence>
<gene>
    <name evidence="2" type="ORF">LTRI10_LOCUS41748</name>
</gene>
<accession>A0AAV2FUK4</accession>
<organism evidence="2 3">
    <name type="scientific">Linum trigynum</name>
    <dbReference type="NCBI Taxonomy" id="586398"/>
    <lineage>
        <taxon>Eukaryota</taxon>
        <taxon>Viridiplantae</taxon>
        <taxon>Streptophyta</taxon>
        <taxon>Embryophyta</taxon>
        <taxon>Tracheophyta</taxon>
        <taxon>Spermatophyta</taxon>
        <taxon>Magnoliopsida</taxon>
        <taxon>eudicotyledons</taxon>
        <taxon>Gunneridae</taxon>
        <taxon>Pentapetalae</taxon>
        <taxon>rosids</taxon>
        <taxon>fabids</taxon>
        <taxon>Malpighiales</taxon>
        <taxon>Linaceae</taxon>
        <taxon>Linum</taxon>
    </lineage>
</organism>
<protein>
    <submittedName>
        <fullName evidence="2">Uncharacterized protein</fullName>
    </submittedName>
</protein>
<dbReference type="EMBL" id="OZ034820">
    <property type="protein sequence ID" value="CAL1401702.1"/>
    <property type="molecule type" value="Genomic_DNA"/>
</dbReference>
<feature type="region of interest" description="Disordered" evidence="1">
    <location>
        <begin position="37"/>
        <end position="56"/>
    </location>
</feature>
<reference evidence="2 3" key="1">
    <citation type="submission" date="2024-04" db="EMBL/GenBank/DDBJ databases">
        <authorList>
            <person name="Fracassetti M."/>
        </authorList>
    </citation>
    <scope>NUCLEOTIDE SEQUENCE [LARGE SCALE GENOMIC DNA]</scope>
</reference>
<proteinExistence type="predicted"/>
<dbReference type="AlphaFoldDB" id="A0AAV2FUK4"/>
<sequence length="85" mass="9682">MAGEQPLTLAELQRFFHAQFDHVNQQMAKLHLRTNCPAPPEEEVEHDRGRGAQLGEQVQEELNGVLVTRIDELEKRLVVDIPEQG</sequence>
<keyword evidence="3" id="KW-1185">Reference proteome</keyword>
<evidence type="ECO:0000313" key="3">
    <source>
        <dbReference type="Proteomes" id="UP001497516"/>
    </source>
</evidence>
<name>A0AAV2FUK4_9ROSI</name>
<evidence type="ECO:0000256" key="1">
    <source>
        <dbReference type="SAM" id="MobiDB-lite"/>
    </source>
</evidence>